<organism evidence="2 3">
    <name type="scientific">Mesorhizobium marinum</name>
    <dbReference type="NCBI Taxonomy" id="3228790"/>
    <lineage>
        <taxon>Bacteria</taxon>
        <taxon>Pseudomonadati</taxon>
        <taxon>Pseudomonadota</taxon>
        <taxon>Alphaproteobacteria</taxon>
        <taxon>Hyphomicrobiales</taxon>
        <taxon>Phyllobacteriaceae</taxon>
        <taxon>Mesorhizobium</taxon>
    </lineage>
</organism>
<keyword evidence="1" id="KW-0732">Signal</keyword>
<comment type="caution">
    <text evidence="2">The sequence shown here is derived from an EMBL/GenBank/DDBJ whole genome shotgun (WGS) entry which is preliminary data.</text>
</comment>
<sequence length="222" mass="24445">MATETTARGAFPRAWLLALTALLASTAPASVHPHVFAEARLDVLVNPDSTVKSLRHLWRFDDLFSSTVLVEFDMNGDLRLDDAELQEISQTVYASLADFNYFQLVTVDGKDVAMTPPPQLMANYENDQLIIMFESEPKAPLALKGTVDFGIYDPTFYTAIDFTEDENMAVQGLPASCARKVVRPDPDEAIAQNQASLTDAFFNDPAGTDLSKIFATKLELTC</sequence>
<proteinExistence type="predicted"/>
<protein>
    <submittedName>
        <fullName evidence="2">DUF1007 family protein</fullName>
    </submittedName>
</protein>
<accession>A0ABV3QTP5</accession>
<dbReference type="PIRSF" id="PIRSF008159">
    <property type="entry name" value="UCP008159_ABC"/>
    <property type="match status" value="1"/>
</dbReference>
<evidence type="ECO:0000256" key="1">
    <source>
        <dbReference type="SAM" id="SignalP"/>
    </source>
</evidence>
<evidence type="ECO:0000313" key="2">
    <source>
        <dbReference type="EMBL" id="MEW9804437.1"/>
    </source>
</evidence>
<dbReference type="RefSeq" id="WP_367721490.1">
    <property type="nucleotide sequence ID" value="NZ_JBFOCH010000007.1"/>
</dbReference>
<evidence type="ECO:0000313" key="3">
    <source>
        <dbReference type="Proteomes" id="UP001556196"/>
    </source>
</evidence>
<feature type="chain" id="PRO_5047222957" evidence="1">
    <location>
        <begin position="30"/>
        <end position="222"/>
    </location>
</feature>
<dbReference type="Proteomes" id="UP001556196">
    <property type="component" value="Unassembled WGS sequence"/>
</dbReference>
<feature type="signal peptide" evidence="1">
    <location>
        <begin position="1"/>
        <end position="29"/>
    </location>
</feature>
<dbReference type="InterPro" id="IPR010412">
    <property type="entry name" value="DUF1007"/>
</dbReference>
<name>A0ABV3QTP5_9HYPH</name>
<gene>
    <name evidence="2" type="ORF">ABUE31_00375</name>
</gene>
<keyword evidence="3" id="KW-1185">Reference proteome</keyword>
<dbReference type="Pfam" id="PF06226">
    <property type="entry name" value="DUF1007"/>
    <property type="match status" value="1"/>
</dbReference>
<reference evidence="2 3" key="1">
    <citation type="submission" date="2024-06" db="EMBL/GenBank/DDBJ databases">
        <authorList>
            <person name="Tuo L."/>
        </authorList>
    </citation>
    <scope>NUCLEOTIDE SEQUENCE [LARGE SCALE GENOMIC DNA]</scope>
    <source>
        <strain evidence="2 3">ZMM04-5</strain>
    </source>
</reference>
<dbReference type="EMBL" id="JBFOCI010000001">
    <property type="protein sequence ID" value="MEW9804437.1"/>
    <property type="molecule type" value="Genomic_DNA"/>
</dbReference>
<dbReference type="InterPro" id="IPR016537">
    <property type="entry name" value="UCP008159_ABC"/>
</dbReference>